<dbReference type="OrthoDB" id="6513042at2759"/>
<protein>
    <submittedName>
        <fullName evidence="6">AAA domain-containing protein</fullName>
    </submittedName>
</protein>
<feature type="domain" description="DNA2/NAM7 helicase-like C-terminal" evidence="5">
    <location>
        <begin position="133"/>
        <end position="285"/>
    </location>
</feature>
<reference evidence="6" key="1">
    <citation type="journal article" date="2020" name="Nat. Commun.">
        <title>Large-scale genome sequencing of mycorrhizal fungi provides insights into the early evolution of symbiotic traits.</title>
        <authorList>
            <person name="Miyauchi S."/>
            <person name="Kiss E."/>
            <person name="Kuo A."/>
            <person name="Drula E."/>
            <person name="Kohler A."/>
            <person name="Sanchez-Garcia M."/>
            <person name="Morin E."/>
            <person name="Andreopoulos B."/>
            <person name="Barry K.W."/>
            <person name="Bonito G."/>
            <person name="Buee M."/>
            <person name="Carver A."/>
            <person name="Chen C."/>
            <person name="Cichocki N."/>
            <person name="Clum A."/>
            <person name="Culley D."/>
            <person name="Crous P.W."/>
            <person name="Fauchery L."/>
            <person name="Girlanda M."/>
            <person name="Hayes R.D."/>
            <person name="Keri Z."/>
            <person name="LaButti K."/>
            <person name="Lipzen A."/>
            <person name="Lombard V."/>
            <person name="Magnuson J."/>
            <person name="Maillard F."/>
            <person name="Murat C."/>
            <person name="Nolan M."/>
            <person name="Ohm R.A."/>
            <person name="Pangilinan J."/>
            <person name="Pereira M.F."/>
            <person name="Perotto S."/>
            <person name="Peter M."/>
            <person name="Pfister S."/>
            <person name="Riley R."/>
            <person name="Sitrit Y."/>
            <person name="Stielow J.B."/>
            <person name="Szollosi G."/>
            <person name="Zifcakova L."/>
            <person name="Stursova M."/>
            <person name="Spatafora J.W."/>
            <person name="Tedersoo L."/>
            <person name="Vaario L.M."/>
            <person name="Yamada A."/>
            <person name="Yan M."/>
            <person name="Wang P."/>
            <person name="Xu J."/>
            <person name="Bruns T."/>
            <person name="Baldrian P."/>
            <person name="Vilgalys R."/>
            <person name="Dunand C."/>
            <person name="Henrissat B."/>
            <person name="Grigoriev I.V."/>
            <person name="Hibbett D."/>
            <person name="Nagy L.G."/>
            <person name="Martin F.M."/>
        </authorList>
    </citation>
    <scope>NUCLEOTIDE SEQUENCE</scope>
    <source>
        <strain evidence="6">UH-Tt-Lm1</strain>
    </source>
</reference>
<keyword evidence="1" id="KW-0547">Nucleotide-binding</keyword>
<organism evidence="6 7">
    <name type="scientific">Thelephora terrestris</name>
    <dbReference type="NCBI Taxonomy" id="56493"/>
    <lineage>
        <taxon>Eukaryota</taxon>
        <taxon>Fungi</taxon>
        <taxon>Dikarya</taxon>
        <taxon>Basidiomycota</taxon>
        <taxon>Agaricomycotina</taxon>
        <taxon>Agaricomycetes</taxon>
        <taxon>Thelephorales</taxon>
        <taxon>Thelephoraceae</taxon>
        <taxon>Thelephora</taxon>
    </lineage>
</organism>
<evidence type="ECO:0000256" key="1">
    <source>
        <dbReference type="ARBA" id="ARBA00022741"/>
    </source>
</evidence>
<dbReference type="InterPro" id="IPR041679">
    <property type="entry name" value="DNA2/NAM7-like_C"/>
</dbReference>
<reference evidence="6" key="2">
    <citation type="submission" date="2020-11" db="EMBL/GenBank/DDBJ databases">
        <authorList>
            <consortium name="DOE Joint Genome Institute"/>
            <person name="Kuo A."/>
            <person name="Miyauchi S."/>
            <person name="Kiss E."/>
            <person name="Drula E."/>
            <person name="Kohler A."/>
            <person name="Sanchez-Garcia M."/>
            <person name="Andreopoulos B."/>
            <person name="Barry K.W."/>
            <person name="Bonito G."/>
            <person name="Buee M."/>
            <person name="Carver A."/>
            <person name="Chen C."/>
            <person name="Cichocki N."/>
            <person name="Clum A."/>
            <person name="Culley D."/>
            <person name="Crous P.W."/>
            <person name="Fauchery L."/>
            <person name="Girlanda M."/>
            <person name="Hayes R."/>
            <person name="Keri Z."/>
            <person name="Labutti K."/>
            <person name="Lipzen A."/>
            <person name="Lombard V."/>
            <person name="Magnuson J."/>
            <person name="Maillard F."/>
            <person name="Morin E."/>
            <person name="Murat C."/>
            <person name="Nolan M."/>
            <person name="Ohm R."/>
            <person name="Pangilinan J."/>
            <person name="Pereira M."/>
            <person name="Perotto S."/>
            <person name="Peter M."/>
            <person name="Riley R."/>
            <person name="Sitrit Y."/>
            <person name="Stielow B."/>
            <person name="Szollosi G."/>
            <person name="Zifcakova L."/>
            <person name="Stursova M."/>
            <person name="Spatafora J.W."/>
            <person name="Tedersoo L."/>
            <person name="Vaario L.-M."/>
            <person name="Yamada A."/>
            <person name="Yan M."/>
            <person name="Wang P."/>
            <person name="Xu J."/>
            <person name="Bruns T."/>
            <person name="Baldrian P."/>
            <person name="Vilgalys R."/>
            <person name="Henrissat B."/>
            <person name="Grigoriev I.V."/>
            <person name="Hibbett D."/>
            <person name="Nagy L.G."/>
            <person name="Martin F.M."/>
        </authorList>
    </citation>
    <scope>NUCLEOTIDE SEQUENCE</scope>
    <source>
        <strain evidence="6">UH-Tt-Lm1</strain>
    </source>
</reference>
<evidence type="ECO:0000256" key="2">
    <source>
        <dbReference type="ARBA" id="ARBA00022801"/>
    </source>
</evidence>
<evidence type="ECO:0000313" key="6">
    <source>
        <dbReference type="EMBL" id="KAF9789634.1"/>
    </source>
</evidence>
<dbReference type="InterPro" id="IPR047187">
    <property type="entry name" value="SF1_C_Upf1"/>
</dbReference>
<dbReference type="EMBL" id="WIUZ02000003">
    <property type="protein sequence ID" value="KAF9789634.1"/>
    <property type="molecule type" value="Genomic_DNA"/>
</dbReference>
<feature type="non-terminal residue" evidence="6">
    <location>
        <position position="322"/>
    </location>
</feature>
<proteinExistence type="predicted"/>
<gene>
    <name evidence="6" type="ORF">BJ322DRAFT_1000981</name>
</gene>
<evidence type="ECO:0000256" key="4">
    <source>
        <dbReference type="ARBA" id="ARBA00022840"/>
    </source>
</evidence>
<dbReference type="CDD" id="cd18808">
    <property type="entry name" value="SF1_C_Upf1"/>
    <property type="match status" value="1"/>
</dbReference>
<evidence type="ECO:0000256" key="3">
    <source>
        <dbReference type="ARBA" id="ARBA00022806"/>
    </source>
</evidence>
<dbReference type="GO" id="GO:0043139">
    <property type="term" value="F:5'-3' DNA helicase activity"/>
    <property type="evidence" value="ECO:0007669"/>
    <property type="project" value="TreeGrafter"/>
</dbReference>
<dbReference type="GO" id="GO:0005524">
    <property type="term" value="F:ATP binding"/>
    <property type="evidence" value="ECO:0007669"/>
    <property type="project" value="UniProtKB-KW"/>
</dbReference>
<dbReference type="InterPro" id="IPR027417">
    <property type="entry name" value="P-loop_NTPase"/>
</dbReference>
<dbReference type="PANTHER" id="PTHR43788:SF8">
    <property type="entry name" value="DNA-BINDING PROTEIN SMUBP-2"/>
    <property type="match status" value="1"/>
</dbReference>
<dbReference type="Gene3D" id="3.40.50.300">
    <property type="entry name" value="P-loop containing nucleotide triphosphate hydrolases"/>
    <property type="match status" value="1"/>
</dbReference>
<dbReference type="InterPro" id="IPR050534">
    <property type="entry name" value="Coronavir_polyprotein_1ab"/>
</dbReference>
<dbReference type="Pfam" id="PF13087">
    <property type="entry name" value="AAA_12"/>
    <property type="match status" value="1"/>
</dbReference>
<keyword evidence="4" id="KW-0067">ATP-binding</keyword>
<accession>A0A9P6HLG0</accession>
<comment type="caution">
    <text evidence="6">The sequence shown here is derived from an EMBL/GenBank/DDBJ whole genome shotgun (WGS) entry which is preliminary data.</text>
</comment>
<dbReference type="PANTHER" id="PTHR43788">
    <property type="entry name" value="DNA2/NAM7 HELICASE FAMILY MEMBER"/>
    <property type="match status" value="1"/>
</dbReference>
<dbReference type="Proteomes" id="UP000736335">
    <property type="component" value="Unassembled WGS sequence"/>
</dbReference>
<keyword evidence="3" id="KW-0347">Helicase</keyword>
<sequence length="322" mass="37292">TIWIIAQSNVAVKNVAEKLAESGFLDFKLLVSTDFHFDWHEHLYEAIRHNVIESSKFEETAIENEGLISGSRVMLCTISMLSTDWIMECGFTQLVPVQTLIIDEASQIEVGDYLPVLARYKTSLRKMVLIGDDKQYRMPKVIGDFISRQVYDSKLFTKHAIETHTCCRFVDVWNGEEVKKGVSWMNEGEAKAAVLIAKRYFQEGKNFKIITPYDAQRNAIENALKTSHLPWENTVFNVDSFQGNEEDHVVVSIVRTSGPGFMKNQRRTNVMLSRCKRSMLILTHREFLRYWDVAKTLVGRLAKEHTHKADWVTLEDLDFYRW</sequence>
<dbReference type="AlphaFoldDB" id="A0A9P6HLG0"/>
<keyword evidence="7" id="KW-1185">Reference proteome</keyword>
<evidence type="ECO:0000313" key="7">
    <source>
        <dbReference type="Proteomes" id="UP000736335"/>
    </source>
</evidence>
<name>A0A9P6HLG0_9AGAM</name>
<dbReference type="SUPFAM" id="SSF52540">
    <property type="entry name" value="P-loop containing nucleoside triphosphate hydrolases"/>
    <property type="match status" value="1"/>
</dbReference>
<dbReference type="GO" id="GO:0016787">
    <property type="term" value="F:hydrolase activity"/>
    <property type="evidence" value="ECO:0007669"/>
    <property type="project" value="UniProtKB-KW"/>
</dbReference>
<keyword evidence="2" id="KW-0378">Hydrolase</keyword>
<evidence type="ECO:0000259" key="5">
    <source>
        <dbReference type="Pfam" id="PF13087"/>
    </source>
</evidence>